<proteinExistence type="predicted"/>
<dbReference type="Proteomes" id="UP000318307">
    <property type="component" value="Unassembled WGS sequence"/>
</dbReference>
<feature type="signal peptide" evidence="1">
    <location>
        <begin position="1"/>
        <end position="23"/>
    </location>
</feature>
<evidence type="ECO:0000313" key="3">
    <source>
        <dbReference type="Proteomes" id="UP000318307"/>
    </source>
</evidence>
<dbReference type="AlphaFoldDB" id="A0A562RZP2"/>
<keyword evidence="3" id="KW-1185">Reference proteome</keyword>
<gene>
    <name evidence="2" type="ORF">LZ24_01029</name>
</gene>
<organism evidence="2 3">
    <name type="scientific">Desulfobotulus alkaliphilus</name>
    <dbReference type="NCBI Taxonomy" id="622671"/>
    <lineage>
        <taxon>Bacteria</taxon>
        <taxon>Pseudomonadati</taxon>
        <taxon>Thermodesulfobacteriota</taxon>
        <taxon>Desulfobacteria</taxon>
        <taxon>Desulfobacterales</taxon>
        <taxon>Desulfobacteraceae</taxon>
        <taxon>Desulfobotulus</taxon>
    </lineage>
</organism>
<feature type="chain" id="PRO_5022027467" evidence="1">
    <location>
        <begin position="24"/>
        <end position="65"/>
    </location>
</feature>
<protein>
    <submittedName>
        <fullName evidence="2">Uncharacterized protein</fullName>
    </submittedName>
</protein>
<sequence>MKKNLFPLLITLLFFSTVSPSVASPWTGNLNFTLGSKVLDEDDWRPLDEHGLWGSMWISKKRTGL</sequence>
<name>A0A562RZP2_9BACT</name>
<comment type="caution">
    <text evidence="2">The sequence shown here is derived from an EMBL/GenBank/DDBJ whole genome shotgun (WGS) entry which is preliminary data.</text>
</comment>
<evidence type="ECO:0000313" key="2">
    <source>
        <dbReference type="EMBL" id="TWI74423.1"/>
    </source>
</evidence>
<reference evidence="2 3" key="1">
    <citation type="submission" date="2019-07" db="EMBL/GenBank/DDBJ databases">
        <title>Genome sequencing of 100 strains of the haloalkaliphilic chemolithoautotrophic sulfur-oxidizing bacterium Thioalkalivibrio.</title>
        <authorList>
            <person name="Muyzer G."/>
        </authorList>
    </citation>
    <scope>NUCLEOTIDE SEQUENCE [LARGE SCALE GENOMIC DNA]</scope>
    <source>
        <strain evidence="2 3">ASO4-4</strain>
    </source>
</reference>
<keyword evidence="1" id="KW-0732">Signal</keyword>
<dbReference type="EMBL" id="VLLC01000005">
    <property type="protein sequence ID" value="TWI74423.1"/>
    <property type="molecule type" value="Genomic_DNA"/>
</dbReference>
<evidence type="ECO:0000256" key="1">
    <source>
        <dbReference type="SAM" id="SignalP"/>
    </source>
</evidence>
<accession>A0A562RZP2</accession>